<organism evidence="1">
    <name type="scientific">Schizaphis graminum</name>
    <name type="common">Green bug aphid</name>
    <dbReference type="NCBI Taxonomy" id="13262"/>
    <lineage>
        <taxon>Eukaryota</taxon>
        <taxon>Metazoa</taxon>
        <taxon>Ecdysozoa</taxon>
        <taxon>Arthropoda</taxon>
        <taxon>Hexapoda</taxon>
        <taxon>Insecta</taxon>
        <taxon>Pterygota</taxon>
        <taxon>Neoptera</taxon>
        <taxon>Paraneoptera</taxon>
        <taxon>Hemiptera</taxon>
        <taxon>Sternorrhyncha</taxon>
        <taxon>Aphidomorpha</taxon>
        <taxon>Aphidoidea</taxon>
        <taxon>Aphididae</taxon>
        <taxon>Aphidini</taxon>
        <taxon>Schizaphis</taxon>
    </lineage>
</organism>
<name>A0A2S2PQW7_SCHGA</name>
<sequence length="104" mass="11977">MTSTTAIAVMAEYGTHTNSLRSLHSHGRTAQINSRTLCRTQYMGCYRGIPENTRRQQWFLDSILFTYMAGSSLNVLYRSIGAIPSIHVQHHVFVQFRTFRTMFT</sequence>
<protein>
    <submittedName>
        <fullName evidence="1">Uncharacterized protein</fullName>
    </submittedName>
</protein>
<gene>
    <name evidence="1" type="ORF">g.89994</name>
</gene>
<evidence type="ECO:0000313" key="1">
    <source>
        <dbReference type="EMBL" id="MBY31860.1"/>
    </source>
</evidence>
<dbReference type="EMBL" id="GGMR01019241">
    <property type="protein sequence ID" value="MBY31860.1"/>
    <property type="molecule type" value="Transcribed_RNA"/>
</dbReference>
<accession>A0A2S2PQW7</accession>
<reference evidence="1" key="1">
    <citation type="submission" date="2018-04" db="EMBL/GenBank/DDBJ databases">
        <title>Transcriptome of Schizaphis graminum biotype I.</title>
        <authorList>
            <person name="Scully E.D."/>
            <person name="Geib S.M."/>
            <person name="Palmer N.A."/>
            <person name="Koch K."/>
            <person name="Bradshaw J."/>
            <person name="Heng-Moss T."/>
            <person name="Sarath G."/>
        </authorList>
    </citation>
    <scope>NUCLEOTIDE SEQUENCE</scope>
</reference>
<proteinExistence type="predicted"/>
<dbReference type="AlphaFoldDB" id="A0A2S2PQW7"/>